<dbReference type="Gene3D" id="1.10.510.10">
    <property type="entry name" value="Transferase(Phosphotransferase) domain 1"/>
    <property type="match status" value="1"/>
</dbReference>
<dbReference type="eggNOG" id="KOG0591">
    <property type="taxonomic scope" value="Eukaryota"/>
</dbReference>
<dbReference type="GO" id="GO:0005524">
    <property type="term" value="F:ATP binding"/>
    <property type="evidence" value="ECO:0007669"/>
    <property type="project" value="UniProtKB-KW"/>
</dbReference>
<dbReference type="GO" id="GO:0004674">
    <property type="term" value="F:protein serine/threonine kinase activity"/>
    <property type="evidence" value="ECO:0007669"/>
    <property type="project" value="UniProtKB-KW"/>
</dbReference>
<dbReference type="PANTHER" id="PTHR44899">
    <property type="entry name" value="CAMK FAMILY PROTEIN KINASE"/>
    <property type="match status" value="1"/>
</dbReference>
<evidence type="ECO:0000256" key="4">
    <source>
        <dbReference type="ARBA" id="ARBA00022741"/>
    </source>
</evidence>
<dbReference type="GeneID" id="17295797"/>
<keyword evidence="4" id="KW-0547">Nucleotide-binding</keyword>
<dbReference type="SMART" id="SM00220">
    <property type="entry name" value="S_TKc"/>
    <property type="match status" value="1"/>
</dbReference>
<reference evidence="12" key="3">
    <citation type="submission" date="2015-06" db="UniProtKB">
        <authorList>
            <consortium name="EnsemblProtists"/>
        </authorList>
    </citation>
    <scope>IDENTIFICATION</scope>
</reference>
<evidence type="ECO:0000313" key="12">
    <source>
        <dbReference type="EnsemblProtists" id="EKX38970"/>
    </source>
</evidence>
<evidence type="ECO:0000256" key="8">
    <source>
        <dbReference type="ARBA" id="ARBA00048679"/>
    </source>
</evidence>
<dbReference type="PANTHER" id="PTHR44899:SF3">
    <property type="entry name" value="SERINE_THREONINE-PROTEIN KINASE NEK1"/>
    <property type="match status" value="1"/>
</dbReference>
<feature type="domain" description="Protein kinase" evidence="10">
    <location>
        <begin position="30"/>
        <end position="278"/>
    </location>
</feature>
<organism evidence="11">
    <name type="scientific">Guillardia theta (strain CCMP2712)</name>
    <name type="common">Cryptophyte</name>
    <dbReference type="NCBI Taxonomy" id="905079"/>
    <lineage>
        <taxon>Eukaryota</taxon>
        <taxon>Cryptophyceae</taxon>
        <taxon>Pyrenomonadales</taxon>
        <taxon>Geminigeraceae</taxon>
        <taxon>Guillardia</taxon>
    </lineage>
</organism>
<evidence type="ECO:0000256" key="3">
    <source>
        <dbReference type="ARBA" id="ARBA00022679"/>
    </source>
</evidence>
<evidence type="ECO:0000313" key="13">
    <source>
        <dbReference type="Proteomes" id="UP000011087"/>
    </source>
</evidence>
<comment type="catalytic activity">
    <reaction evidence="7">
        <text>L-threonyl-[protein] + ATP = O-phospho-L-threonyl-[protein] + ADP + H(+)</text>
        <dbReference type="Rhea" id="RHEA:46608"/>
        <dbReference type="Rhea" id="RHEA-COMP:11060"/>
        <dbReference type="Rhea" id="RHEA-COMP:11605"/>
        <dbReference type="ChEBI" id="CHEBI:15378"/>
        <dbReference type="ChEBI" id="CHEBI:30013"/>
        <dbReference type="ChEBI" id="CHEBI:30616"/>
        <dbReference type="ChEBI" id="CHEBI:61977"/>
        <dbReference type="ChEBI" id="CHEBI:456216"/>
        <dbReference type="EC" id="2.7.11.1"/>
    </reaction>
</comment>
<keyword evidence="13" id="KW-1185">Reference proteome</keyword>
<comment type="catalytic activity">
    <reaction evidence="8">
        <text>L-seryl-[protein] + ATP = O-phospho-L-seryl-[protein] + ADP + H(+)</text>
        <dbReference type="Rhea" id="RHEA:17989"/>
        <dbReference type="Rhea" id="RHEA-COMP:9863"/>
        <dbReference type="Rhea" id="RHEA-COMP:11604"/>
        <dbReference type="ChEBI" id="CHEBI:15378"/>
        <dbReference type="ChEBI" id="CHEBI:29999"/>
        <dbReference type="ChEBI" id="CHEBI:30616"/>
        <dbReference type="ChEBI" id="CHEBI:83421"/>
        <dbReference type="ChEBI" id="CHEBI:456216"/>
        <dbReference type="EC" id="2.7.11.1"/>
    </reaction>
</comment>
<accession>L1IT05</accession>
<sequence>MDAHRGHRDDGRQASRRSSNPWQSLSHRDFYIEKEIARTNAGSVFKAKHHRTGLLVVLKSRRSAEIGKDGNIMHEVEILQSLDHPNIIRCYGSFWHKEIGTFYMVLEFCERGDLSQLIEEQRRRKELLTEREVWRIFIPVMKAVEYLHDKGIIHRDIKALNIFRTANDEIKVGDLGVGRVLGPETVMVETMYGTPLYLSPELCDNRPYNHKTDMWSLGILLYELCALHTPFHGRSLLELSKAICKDEIKPVPSQFSVLISRSIASLLERDQVTEESAE</sequence>
<dbReference type="STRING" id="905079.L1IT05"/>
<keyword evidence="2" id="KW-0723">Serine/threonine-protein kinase</keyword>
<evidence type="ECO:0000256" key="5">
    <source>
        <dbReference type="ARBA" id="ARBA00022777"/>
    </source>
</evidence>
<dbReference type="Proteomes" id="UP000011087">
    <property type="component" value="Unassembled WGS sequence"/>
</dbReference>
<dbReference type="OMA" id="EAWIWRA"/>
<dbReference type="KEGG" id="gtt:GUITHDRAFT_76731"/>
<keyword evidence="3" id="KW-0808">Transferase</keyword>
<dbReference type="SUPFAM" id="SSF56112">
    <property type="entry name" value="Protein kinase-like (PK-like)"/>
    <property type="match status" value="1"/>
</dbReference>
<dbReference type="HOGENOM" id="CLU_000288_63_23_1"/>
<dbReference type="InterPro" id="IPR000719">
    <property type="entry name" value="Prot_kinase_dom"/>
</dbReference>
<name>L1IT05_GUITC</name>
<keyword evidence="6" id="KW-0067">ATP-binding</keyword>
<dbReference type="AlphaFoldDB" id="L1IT05"/>
<dbReference type="RefSeq" id="XP_005825950.1">
    <property type="nucleotide sequence ID" value="XM_005825893.1"/>
</dbReference>
<feature type="region of interest" description="Disordered" evidence="9">
    <location>
        <begin position="1"/>
        <end position="22"/>
    </location>
</feature>
<feature type="compositionally biased region" description="Basic and acidic residues" evidence="9">
    <location>
        <begin position="1"/>
        <end position="13"/>
    </location>
</feature>
<dbReference type="InterPro" id="IPR011009">
    <property type="entry name" value="Kinase-like_dom_sf"/>
</dbReference>
<evidence type="ECO:0000256" key="7">
    <source>
        <dbReference type="ARBA" id="ARBA00047899"/>
    </source>
</evidence>
<dbReference type="Pfam" id="PF00069">
    <property type="entry name" value="Pkinase"/>
    <property type="match status" value="1"/>
</dbReference>
<evidence type="ECO:0000256" key="1">
    <source>
        <dbReference type="ARBA" id="ARBA00012513"/>
    </source>
</evidence>
<dbReference type="Gene3D" id="3.30.200.20">
    <property type="entry name" value="Phosphorylase Kinase, domain 1"/>
    <property type="match status" value="1"/>
</dbReference>
<dbReference type="EMBL" id="JH993043">
    <property type="protein sequence ID" value="EKX38970.1"/>
    <property type="molecule type" value="Genomic_DNA"/>
</dbReference>
<evidence type="ECO:0000313" key="11">
    <source>
        <dbReference type="EMBL" id="EKX38970.1"/>
    </source>
</evidence>
<evidence type="ECO:0000256" key="6">
    <source>
        <dbReference type="ARBA" id="ARBA00022840"/>
    </source>
</evidence>
<reference evidence="13" key="2">
    <citation type="submission" date="2012-11" db="EMBL/GenBank/DDBJ databases">
        <authorList>
            <person name="Kuo A."/>
            <person name="Curtis B.A."/>
            <person name="Tanifuji G."/>
            <person name="Burki F."/>
            <person name="Gruber A."/>
            <person name="Irimia M."/>
            <person name="Maruyama S."/>
            <person name="Arias M.C."/>
            <person name="Ball S.G."/>
            <person name="Gile G.H."/>
            <person name="Hirakawa Y."/>
            <person name="Hopkins J.F."/>
            <person name="Rensing S.A."/>
            <person name="Schmutz J."/>
            <person name="Symeonidi A."/>
            <person name="Elias M."/>
            <person name="Eveleigh R.J."/>
            <person name="Herman E.K."/>
            <person name="Klute M.J."/>
            <person name="Nakayama T."/>
            <person name="Obornik M."/>
            <person name="Reyes-Prieto A."/>
            <person name="Armbrust E.V."/>
            <person name="Aves S.J."/>
            <person name="Beiko R.G."/>
            <person name="Coutinho P."/>
            <person name="Dacks J.B."/>
            <person name="Durnford D.G."/>
            <person name="Fast N.M."/>
            <person name="Green B.R."/>
            <person name="Grisdale C."/>
            <person name="Hempe F."/>
            <person name="Henrissat B."/>
            <person name="Hoppner M.P."/>
            <person name="Ishida K.-I."/>
            <person name="Kim E."/>
            <person name="Koreny L."/>
            <person name="Kroth P.G."/>
            <person name="Liu Y."/>
            <person name="Malik S.-B."/>
            <person name="Maier U.G."/>
            <person name="McRose D."/>
            <person name="Mock T."/>
            <person name="Neilson J.A."/>
            <person name="Onodera N.T."/>
            <person name="Poole A.M."/>
            <person name="Pritham E.J."/>
            <person name="Richards T.A."/>
            <person name="Rocap G."/>
            <person name="Roy S.W."/>
            <person name="Sarai C."/>
            <person name="Schaack S."/>
            <person name="Shirato S."/>
            <person name="Slamovits C.H."/>
            <person name="Spencer D.F."/>
            <person name="Suzuki S."/>
            <person name="Worden A.Z."/>
            <person name="Zauner S."/>
            <person name="Barry K."/>
            <person name="Bell C."/>
            <person name="Bharti A.K."/>
            <person name="Crow J.A."/>
            <person name="Grimwood J."/>
            <person name="Kramer R."/>
            <person name="Lindquist E."/>
            <person name="Lucas S."/>
            <person name="Salamov A."/>
            <person name="McFadden G.I."/>
            <person name="Lane C.E."/>
            <person name="Keeling P.J."/>
            <person name="Gray M.W."/>
            <person name="Grigoriev I.V."/>
            <person name="Archibald J.M."/>
        </authorList>
    </citation>
    <scope>NUCLEOTIDE SEQUENCE</scope>
    <source>
        <strain evidence="13">CCMP2712</strain>
    </source>
</reference>
<evidence type="ECO:0000259" key="10">
    <source>
        <dbReference type="PROSITE" id="PS50011"/>
    </source>
</evidence>
<dbReference type="EC" id="2.7.11.1" evidence="1"/>
<dbReference type="InterPro" id="IPR051131">
    <property type="entry name" value="NEK_Ser/Thr_kinase_NIMA"/>
</dbReference>
<evidence type="ECO:0000256" key="9">
    <source>
        <dbReference type="SAM" id="MobiDB-lite"/>
    </source>
</evidence>
<dbReference type="PIRSF" id="PIRSF000654">
    <property type="entry name" value="Integrin-linked_kinase"/>
    <property type="match status" value="1"/>
</dbReference>
<dbReference type="EnsemblProtists" id="EKX38970">
    <property type="protein sequence ID" value="EKX38970"/>
    <property type="gene ID" value="GUITHDRAFT_76731"/>
</dbReference>
<reference evidence="11 13" key="1">
    <citation type="journal article" date="2012" name="Nature">
        <title>Algal genomes reveal evolutionary mosaicism and the fate of nucleomorphs.</title>
        <authorList>
            <consortium name="DOE Joint Genome Institute"/>
            <person name="Curtis B.A."/>
            <person name="Tanifuji G."/>
            <person name="Burki F."/>
            <person name="Gruber A."/>
            <person name="Irimia M."/>
            <person name="Maruyama S."/>
            <person name="Arias M.C."/>
            <person name="Ball S.G."/>
            <person name="Gile G.H."/>
            <person name="Hirakawa Y."/>
            <person name="Hopkins J.F."/>
            <person name="Kuo A."/>
            <person name="Rensing S.A."/>
            <person name="Schmutz J."/>
            <person name="Symeonidi A."/>
            <person name="Elias M."/>
            <person name="Eveleigh R.J."/>
            <person name="Herman E.K."/>
            <person name="Klute M.J."/>
            <person name="Nakayama T."/>
            <person name="Obornik M."/>
            <person name="Reyes-Prieto A."/>
            <person name="Armbrust E.V."/>
            <person name="Aves S.J."/>
            <person name="Beiko R.G."/>
            <person name="Coutinho P."/>
            <person name="Dacks J.B."/>
            <person name="Durnford D.G."/>
            <person name="Fast N.M."/>
            <person name="Green B.R."/>
            <person name="Grisdale C.J."/>
            <person name="Hempel F."/>
            <person name="Henrissat B."/>
            <person name="Hoppner M.P."/>
            <person name="Ishida K."/>
            <person name="Kim E."/>
            <person name="Koreny L."/>
            <person name="Kroth P.G."/>
            <person name="Liu Y."/>
            <person name="Malik S.B."/>
            <person name="Maier U.G."/>
            <person name="McRose D."/>
            <person name="Mock T."/>
            <person name="Neilson J.A."/>
            <person name="Onodera N.T."/>
            <person name="Poole A.M."/>
            <person name="Pritham E.J."/>
            <person name="Richards T.A."/>
            <person name="Rocap G."/>
            <person name="Roy S.W."/>
            <person name="Sarai C."/>
            <person name="Schaack S."/>
            <person name="Shirato S."/>
            <person name="Slamovits C.H."/>
            <person name="Spencer D.F."/>
            <person name="Suzuki S."/>
            <person name="Worden A.Z."/>
            <person name="Zauner S."/>
            <person name="Barry K."/>
            <person name="Bell C."/>
            <person name="Bharti A.K."/>
            <person name="Crow J.A."/>
            <person name="Grimwood J."/>
            <person name="Kramer R."/>
            <person name="Lindquist E."/>
            <person name="Lucas S."/>
            <person name="Salamov A."/>
            <person name="McFadden G.I."/>
            <person name="Lane C.E."/>
            <person name="Keeling P.J."/>
            <person name="Gray M.W."/>
            <person name="Grigoriev I.V."/>
            <person name="Archibald J.M."/>
        </authorList>
    </citation>
    <scope>NUCLEOTIDE SEQUENCE</scope>
    <source>
        <strain evidence="11 13">CCMP2712</strain>
    </source>
</reference>
<dbReference type="PROSITE" id="PS50011">
    <property type="entry name" value="PROTEIN_KINASE_DOM"/>
    <property type="match status" value="1"/>
</dbReference>
<keyword evidence="5" id="KW-0418">Kinase</keyword>
<evidence type="ECO:0000256" key="2">
    <source>
        <dbReference type="ARBA" id="ARBA00022527"/>
    </source>
</evidence>
<dbReference type="OrthoDB" id="248923at2759"/>
<proteinExistence type="predicted"/>
<dbReference type="PaxDb" id="55529-EKX38970"/>
<protein>
    <recommendedName>
        <fullName evidence="1">non-specific serine/threonine protein kinase</fullName>
        <ecNumber evidence="1">2.7.11.1</ecNumber>
    </recommendedName>
</protein>
<gene>
    <name evidence="11" type="ORF">GUITHDRAFT_76731</name>
</gene>